<evidence type="ECO:0000256" key="1">
    <source>
        <dbReference type="SAM" id="MobiDB-lite"/>
    </source>
</evidence>
<name>A0A1N6N5L3_9GAMM</name>
<proteinExistence type="predicted"/>
<dbReference type="EMBL" id="FTLW01000001">
    <property type="protein sequence ID" value="SIP87374.1"/>
    <property type="molecule type" value="Genomic_DNA"/>
</dbReference>
<reference evidence="3" key="1">
    <citation type="submission" date="2017-01" db="EMBL/GenBank/DDBJ databases">
        <authorList>
            <person name="Varghese N."/>
            <person name="Submissions S."/>
        </authorList>
    </citation>
    <scope>NUCLEOTIDE SEQUENCE [LARGE SCALE GENOMIC DNA]</scope>
    <source>
        <strain evidence="3">UM1</strain>
    </source>
</reference>
<protein>
    <submittedName>
        <fullName evidence="2">Uncharacterized protein</fullName>
    </submittedName>
</protein>
<dbReference type="STRING" id="1604334.SAMN05421546_0108"/>
<dbReference type="AlphaFoldDB" id="A0A1N6N5L3"/>
<dbReference type="Proteomes" id="UP000241788">
    <property type="component" value="Unassembled WGS sequence"/>
</dbReference>
<sequence>MRLYKSTKARDVLMSQNLALSQAERRVLILCDGQRTRTAIEKMLGDAASTTIDILIDQGYLQTSSHASTTAVTETKPVLAGLSSIGKKILRSADVSDASSNASPPSLPPTSTATSPTNLRPDVRRESRRSMAACKMYMLDMLQLQRSIESSALAVDIQTATNEEALIDALFQALHHLCTTTKASMGERIAQRLLETMPEAHVPRLEDAVSTLFDKMAAHETSTRNVVSLRRDVA</sequence>
<feature type="compositionally biased region" description="Low complexity" evidence="1">
    <location>
        <begin position="96"/>
        <end position="119"/>
    </location>
</feature>
<feature type="region of interest" description="Disordered" evidence="1">
    <location>
        <begin position="96"/>
        <end position="126"/>
    </location>
</feature>
<gene>
    <name evidence="2" type="ORF">SAMN05421546_0108</name>
</gene>
<evidence type="ECO:0000313" key="2">
    <source>
        <dbReference type="EMBL" id="SIP87374.1"/>
    </source>
</evidence>
<keyword evidence="3" id="KW-1185">Reference proteome</keyword>
<evidence type="ECO:0000313" key="3">
    <source>
        <dbReference type="Proteomes" id="UP000241788"/>
    </source>
</evidence>
<organism evidence="2 3">
    <name type="scientific">Solilutibacter tolerans</name>
    <dbReference type="NCBI Taxonomy" id="1604334"/>
    <lineage>
        <taxon>Bacteria</taxon>
        <taxon>Pseudomonadati</taxon>
        <taxon>Pseudomonadota</taxon>
        <taxon>Gammaproteobacteria</taxon>
        <taxon>Lysobacterales</taxon>
        <taxon>Lysobacteraceae</taxon>
        <taxon>Solilutibacter</taxon>
    </lineage>
</organism>
<accession>A0A1N6N5L3</accession>